<accession>A0AAD4L274</accession>
<dbReference type="GeneID" id="70243945"/>
<dbReference type="Proteomes" id="UP001201262">
    <property type="component" value="Unassembled WGS sequence"/>
</dbReference>
<name>A0AAD4L274_9EURO</name>
<comment type="caution">
    <text evidence="1">The sequence shown here is derived from an EMBL/GenBank/DDBJ whole genome shotgun (WGS) entry which is preliminary data.</text>
</comment>
<dbReference type="EMBL" id="JAJTJA010000002">
    <property type="protein sequence ID" value="KAH8704190.1"/>
    <property type="molecule type" value="Genomic_DNA"/>
</dbReference>
<organism evidence="1 2">
    <name type="scientific">Talaromyces proteolyticus</name>
    <dbReference type="NCBI Taxonomy" id="1131652"/>
    <lineage>
        <taxon>Eukaryota</taxon>
        <taxon>Fungi</taxon>
        <taxon>Dikarya</taxon>
        <taxon>Ascomycota</taxon>
        <taxon>Pezizomycotina</taxon>
        <taxon>Eurotiomycetes</taxon>
        <taxon>Eurotiomycetidae</taxon>
        <taxon>Eurotiales</taxon>
        <taxon>Trichocomaceae</taxon>
        <taxon>Talaromyces</taxon>
        <taxon>Talaromyces sect. Bacilispori</taxon>
    </lineage>
</organism>
<protein>
    <submittedName>
        <fullName evidence="1">Uncharacterized protein</fullName>
    </submittedName>
</protein>
<sequence length="490" mass="56003">MGKWNRTHATFAGKEKPLLHLEIVFELLENSMETTQNPIGKNQYPLRLATRSEVDYKGYKTEHQDNTPFREETFNQECFPDGYTVLGNLVLPRPTGEHKELAERWEGELQKLNKRDMKELRDRPINDLNEAFTRFQDREVSTWKAHQEERSPTHLVKPSGCLESPLALRLNQPSFTSDNIDNGETADPSNGCMAMVMGSGYHADNLLFDHVHRRSNSSEAIDEQEFPADVLQCHEQFTDDIANSMTAKVEVLFGVKVQKRLLARQAFEFATGENNDRRDSDDWYTSIPWEEGYYSNKLWLGHIPFAARSTLECRAIGHQISQGQRIPKPTILKVDDDIELTPEQQYDRGSCDARFFSEKPWSNQELRELIPPALAALETAGLSSANWSLPTDLPDPVLYWLKGQKHILFSKTPISSLEDVANTLLSILPRVLSIDADSTKEILKQTMIHQEAQLGEVKLSHQQFWHSRFDGSVVKVFCGTCGHYNQDSRI</sequence>
<gene>
    <name evidence="1" type="ORF">BGW36DRAFT_355563</name>
</gene>
<evidence type="ECO:0000313" key="1">
    <source>
        <dbReference type="EMBL" id="KAH8704190.1"/>
    </source>
</evidence>
<dbReference type="RefSeq" id="XP_046077208.1">
    <property type="nucleotide sequence ID" value="XM_046213658.1"/>
</dbReference>
<evidence type="ECO:0000313" key="2">
    <source>
        <dbReference type="Proteomes" id="UP001201262"/>
    </source>
</evidence>
<keyword evidence="2" id="KW-1185">Reference proteome</keyword>
<dbReference type="AlphaFoldDB" id="A0AAD4L274"/>
<proteinExistence type="predicted"/>
<reference evidence="1" key="1">
    <citation type="submission" date="2021-12" db="EMBL/GenBank/DDBJ databases">
        <title>Convergent genome expansion in fungi linked to evolution of root-endophyte symbiosis.</title>
        <authorList>
            <consortium name="DOE Joint Genome Institute"/>
            <person name="Ke Y.-H."/>
            <person name="Bonito G."/>
            <person name="Liao H.-L."/>
            <person name="Looney B."/>
            <person name="Rojas-Flechas A."/>
            <person name="Nash J."/>
            <person name="Hameed K."/>
            <person name="Schadt C."/>
            <person name="Martin F."/>
            <person name="Crous P.W."/>
            <person name="Miettinen O."/>
            <person name="Magnuson J.K."/>
            <person name="Labbe J."/>
            <person name="Jacobson D."/>
            <person name="Doktycz M.J."/>
            <person name="Veneault-Fourrey C."/>
            <person name="Kuo A."/>
            <person name="Mondo S."/>
            <person name="Calhoun S."/>
            <person name="Riley R."/>
            <person name="Ohm R."/>
            <person name="LaButti K."/>
            <person name="Andreopoulos B."/>
            <person name="Pangilinan J."/>
            <person name="Nolan M."/>
            <person name="Tritt A."/>
            <person name="Clum A."/>
            <person name="Lipzen A."/>
            <person name="Daum C."/>
            <person name="Barry K."/>
            <person name="Grigoriev I.V."/>
            <person name="Vilgalys R."/>
        </authorList>
    </citation>
    <scope>NUCLEOTIDE SEQUENCE</scope>
    <source>
        <strain evidence="1">PMI_201</strain>
    </source>
</reference>